<dbReference type="EMBL" id="QSCF01000105">
    <property type="protein sequence ID" value="RGX70443.1"/>
    <property type="molecule type" value="Genomic_DNA"/>
</dbReference>
<dbReference type="Proteomes" id="UP000184192">
    <property type="component" value="Unassembled WGS sequence"/>
</dbReference>
<keyword evidence="3" id="KW-1185">Reference proteome</keyword>
<proteinExistence type="predicted"/>
<protein>
    <submittedName>
        <fullName evidence="2">Uncharacterized protein</fullName>
    </submittedName>
</protein>
<gene>
    <name evidence="1" type="ORF">DXA68_24265</name>
    <name evidence="2" type="ORF">SAMN05444350_101263</name>
</gene>
<accession>A0A1M6AHX6</accession>
<reference evidence="2" key="2">
    <citation type="submission" date="2016-11" db="EMBL/GenBank/DDBJ databases">
        <authorList>
            <person name="Jaros S."/>
            <person name="Januszkiewicz K."/>
            <person name="Wedrychowicz H."/>
        </authorList>
    </citation>
    <scope>NUCLEOTIDE SEQUENCE [LARGE SCALE GENOMIC DNA]</scope>
    <source>
        <strain evidence="2">DSM 26884</strain>
    </source>
</reference>
<evidence type="ECO:0000313" key="3">
    <source>
        <dbReference type="Proteomes" id="UP000184192"/>
    </source>
</evidence>
<name>A0A1M6AHX6_9BACE</name>
<evidence type="ECO:0000313" key="1">
    <source>
        <dbReference type="EMBL" id="RGX70443.1"/>
    </source>
</evidence>
<evidence type="ECO:0000313" key="2">
    <source>
        <dbReference type="EMBL" id="SHI36099.1"/>
    </source>
</evidence>
<sequence>MKQTLNPPIRTCHSCLRELPAEAFYVNRKTQVPDYCCKECRSAASKKRYMDSHSVNDTHMYPVITDIQDRILRMELILHARQVVNESMARKRRRLRETVCEES</sequence>
<dbReference type="AlphaFoldDB" id="A0A1M6AHX6"/>
<dbReference type="Proteomes" id="UP000286075">
    <property type="component" value="Unassembled WGS sequence"/>
</dbReference>
<reference evidence="1 4" key="3">
    <citation type="submission" date="2018-08" db="EMBL/GenBank/DDBJ databases">
        <title>A genome reference for cultivated species of the human gut microbiota.</title>
        <authorList>
            <person name="Zou Y."/>
            <person name="Xue W."/>
            <person name="Luo G."/>
        </authorList>
    </citation>
    <scope>NUCLEOTIDE SEQUENCE [LARGE SCALE GENOMIC DNA]</scope>
    <source>
        <strain evidence="1 4">OF03-9BH</strain>
    </source>
</reference>
<dbReference type="eggNOG" id="ENOG503046K">
    <property type="taxonomic scope" value="Bacteria"/>
</dbReference>
<organism evidence="2 3">
    <name type="scientific">Bacteroides stercorirosoris</name>
    <dbReference type="NCBI Taxonomy" id="871324"/>
    <lineage>
        <taxon>Bacteria</taxon>
        <taxon>Pseudomonadati</taxon>
        <taxon>Bacteroidota</taxon>
        <taxon>Bacteroidia</taxon>
        <taxon>Bacteroidales</taxon>
        <taxon>Bacteroidaceae</taxon>
        <taxon>Bacteroides</taxon>
    </lineage>
</organism>
<evidence type="ECO:0000313" key="4">
    <source>
        <dbReference type="Proteomes" id="UP000286075"/>
    </source>
</evidence>
<dbReference type="OrthoDB" id="1050422at2"/>
<reference evidence="3" key="1">
    <citation type="submission" date="2016-11" db="EMBL/GenBank/DDBJ databases">
        <authorList>
            <person name="Varghese N."/>
            <person name="Submissions S."/>
        </authorList>
    </citation>
    <scope>NUCLEOTIDE SEQUENCE [LARGE SCALE GENOMIC DNA]</scope>
    <source>
        <strain evidence="3">DSM 26884</strain>
    </source>
</reference>
<dbReference type="EMBL" id="FQZN01000001">
    <property type="protein sequence ID" value="SHI36099.1"/>
    <property type="molecule type" value="Genomic_DNA"/>
</dbReference>
<dbReference type="GeneID" id="92710508"/>
<dbReference type="RefSeq" id="WP_025833227.1">
    <property type="nucleotide sequence ID" value="NZ_CABMFG010000105.1"/>
</dbReference>